<feature type="domain" description="YokE-like PH" evidence="2">
    <location>
        <begin position="33"/>
        <end position="122"/>
    </location>
</feature>
<dbReference type="Pfam" id="PF14470">
    <property type="entry name" value="bPH_3"/>
    <property type="match status" value="1"/>
</dbReference>
<dbReference type="InterPro" id="IPR018649">
    <property type="entry name" value="SHOCT"/>
</dbReference>
<accession>G0VPB3</accession>
<dbReference type="InterPro" id="IPR039519">
    <property type="entry name" value="YokE-like_PH"/>
</dbReference>
<evidence type="ECO:0000259" key="1">
    <source>
        <dbReference type="Pfam" id="PF09851"/>
    </source>
</evidence>
<dbReference type="STRING" id="1064535.MELS_1069"/>
<dbReference type="InterPro" id="IPR037063">
    <property type="entry name" value="PHb_sf"/>
</dbReference>
<keyword evidence="4" id="KW-1185">Reference proteome</keyword>
<feature type="domain" description="SHOCT" evidence="1">
    <location>
        <begin position="156"/>
        <end position="183"/>
    </location>
</feature>
<dbReference type="Pfam" id="PF09851">
    <property type="entry name" value="SHOCT"/>
    <property type="match status" value="1"/>
</dbReference>
<organism evidence="3 4">
    <name type="scientific">Megasphaera elsdenii DSM 20460</name>
    <dbReference type="NCBI Taxonomy" id="1064535"/>
    <lineage>
        <taxon>Bacteria</taxon>
        <taxon>Bacillati</taxon>
        <taxon>Bacillota</taxon>
        <taxon>Negativicutes</taxon>
        <taxon>Veillonellales</taxon>
        <taxon>Veillonellaceae</taxon>
        <taxon>Megasphaera</taxon>
    </lineage>
</organism>
<gene>
    <name evidence="3" type="ORF">MELS_1069</name>
</gene>
<dbReference type="Proteomes" id="UP000010111">
    <property type="component" value="Chromosome"/>
</dbReference>
<dbReference type="EMBL" id="HE576794">
    <property type="protein sequence ID" value="CCC73291.1"/>
    <property type="molecule type" value="Genomic_DNA"/>
</dbReference>
<name>G0VPB3_MEGEL</name>
<protein>
    <submittedName>
        <fullName evidence="3">Phage protein</fullName>
    </submittedName>
</protein>
<dbReference type="RefSeq" id="WP_014016025.1">
    <property type="nucleotide sequence ID" value="NC_015873.1"/>
</dbReference>
<dbReference type="Gene3D" id="2.30.29.50">
    <property type="entry name" value="Bacterial Pleckstrin homology domain"/>
    <property type="match status" value="1"/>
</dbReference>
<dbReference type="AlphaFoldDB" id="G0VPB3"/>
<evidence type="ECO:0000259" key="2">
    <source>
        <dbReference type="Pfam" id="PF14470"/>
    </source>
</evidence>
<sequence length="184" mass="20600">MYSYEELKEIINDVSTDSQAAKRKEVKELPHILRENEQIKNAATGMLESSYCLLVVTDQRVILVDKGLIYGLKVHEIGYDKLSSIEYETGLVFGELLFTTSGSAMVVKKMVKQYITPLYESIHSAWDAFKQKQSMSTSPTSAPASSPALDSEDLISQLERLANLKKANMLTDEEFQAAKAKLLK</sequence>
<dbReference type="eggNOG" id="COG0464">
    <property type="taxonomic scope" value="Bacteria"/>
</dbReference>
<proteinExistence type="predicted"/>
<dbReference type="KEGG" id="med:MELS_1069"/>
<evidence type="ECO:0000313" key="3">
    <source>
        <dbReference type="EMBL" id="CCC73291.1"/>
    </source>
</evidence>
<dbReference type="HOGENOM" id="CLU_093409_2_0_9"/>
<dbReference type="GeneID" id="97492032"/>
<evidence type="ECO:0000313" key="4">
    <source>
        <dbReference type="Proteomes" id="UP000010111"/>
    </source>
</evidence>
<reference evidence="3 4" key="1">
    <citation type="journal article" date="2011" name="J. Bacteriol.">
        <title>Genome Sequence of the Ruminal Bacterium Megasphaera elsdenii.</title>
        <authorList>
            <person name="Marx H."/>
            <person name="Graf A.B."/>
            <person name="Tatto N."/>
            <person name="Thallinger G.G."/>
            <person name="Mattanovich D."/>
            <person name="Sauer M."/>
        </authorList>
    </citation>
    <scope>NUCLEOTIDE SEQUENCE [LARGE SCALE GENOMIC DNA]</scope>
    <source>
        <strain evidence="3 4">DSM 20460</strain>
    </source>
</reference>